<dbReference type="InterPro" id="IPR000198">
    <property type="entry name" value="RhoGAP_dom"/>
</dbReference>
<feature type="compositionally biased region" description="Basic and acidic residues" evidence="2">
    <location>
        <begin position="422"/>
        <end position="432"/>
    </location>
</feature>
<evidence type="ECO:0000259" key="3">
    <source>
        <dbReference type="PROSITE" id="PS50003"/>
    </source>
</evidence>
<dbReference type="Gene3D" id="1.10.555.10">
    <property type="entry name" value="Rho GTPase activation protein"/>
    <property type="match status" value="1"/>
</dbReference>
<gene>
    <name evidence="5" type="ORF">BZ3500_MVSOF-1268-A1-R1_CHR1-2G01397</name>
</gene>
<dbReference type="SMART" id="SM00324">
    <property type="entry name" value="RhoGAP"/>
    <property type="match status" value="1"/>
</dbReference>
<dbReference type="GO" id="GO:0005737">
    <property type="term" value="C:cytoplasm"/>
    <property type="evidence" value="ECO:0007669"/>
    <property type="project" value="TreeGrafter"/>
</dbReference>
<feature type="compositionally biased region" description="Polar residues" evidence="2">
    <location>
        <begin position="839"/>
        <end position="860"/>
    </location>
</feature>
<feature type="region of interest" description="Disordered" evidence="2">
    <location>
        <begin position="1211"/>
        <end position="1231"/>
    </location>
</feature>
<dbReference type="InterPro" id="IPR011993">
    <property type="entry name" value="PH-like_dom_sf"/>
</dbReference>
<feature type="compositionally biased region" description="Low complexity" evidence="2">
    <location>
        <begin position="481"/>
        <end position="494"/>
    </location>
</feature>
<dbReference type="EMBL" id="FMWP01000015">
    <property type="protein sequence ID" value="SCZ91420.1"/>
    <property type="molecule type" value="Genomic_DNA"/>
</dbReference>
<sequence>MSNTRSHDHSEPLLLSDLLSSFSTDKEALTYILARYNDLVSRHRTLIEEKPLLEDVAPDSATAPNIKANGASRRSFEVEAVGDGASNPTSSRPSGATTRSIGDDKLRRHEASTTDSTANSVATSLPDGTQGLVLANNSLRRQPDASRGTSAEPDGPNSAPNPSHQRRRSESERGYWDDITASPKQIDDFGDRDWSAPYHHANRSTPSIASSLRTIVAPPPPNFPLPQRPRAEQSAFASDLRKSLSLDLRDLNLDDVVAHASQQMKANRSDDGRAAVRPPKTPPPPIVTRPHSSNTNHDDRLQLLGDSRSAGLSVTMSVPVNLASLSLHGTPESNRRGRRGIASMLPPIAPGSPLSPTAFTSRDSERDGGTWSTDRSVIHRNERYRTRAQPANLSYGDLVSPKGKEDDQDRAQDQLMAPSSAEQKRSNRERLISETPLPAVPYPRSSYGNSDEPFSPQGSLLSARSDGSNHKMSAAQAYALSSTSPSSPSEGFPSTNSGSHFTEDRWSQGDGHSGSTIARSASPHQPQPSRPHNSSTHPSTTLDTSAPSSPQSAPLVPAHLPHTRVRINSSRLRTSDKGKEVVVFSIDVHVLRPPLEGAEPLPPIPQMPRWTMEKTFSDITALDSTIRSKAGRKEYAAMAPLPDKSLFKDHAPVKQDQRMIMTERHLQTLVQIPFKDRSAICIFLTSDVTADPQTPNVPVSAQLNRSTKSSVMLNPSSASNQPGGPMEGYLTKRGRHLGGWQTRYYIVNPGVALMYYENPGGLKIGEIPLANAAVGRQAPSSRKVDNDYDAYIHAFLIRAIYEKEGEQEHILCAETDEIRDQWVQALTTPPSTLRMATPANATPVKSQPSIPSHRSMTTISEGADRPPLPTTPSLGKLSASVSESALRSSDPDHQLAAPAPVSTPNDARSRAGQLTFESVARPESAQASNRPALLTKRSAKERAMGDETHSTSFASGGGRHSVSDVSSPMNATPLPNGYDFKGGVAKAERRKTKSFWGGFSRVDKSSADVKASAPQPVFGIPLKEAVAQSRIRPGFELPAVVYRCVEYLEAKHAETEEGIFRLSGSANVIRLLKDRFNTEGDVNLLATKEYIDPHAIAGLLKLYLRELPGHLLTRELHAEFLQVIDLGNRNDRVNLLGSLIARLPIEEYTLFRFLFAHLCVIAQSADVNKMNLRNLSIVFSPSLSIPAPLFILILSEFDVVFAIEPESGPADATMIEDGADPEQAKTERRRKNRNSELYLALGAPLLMEQDALRQPLRDLDFGEILPVDTEWFAESGLGSDSAQFVPSGHAHTPSQAADAFHSLSPTSDQSSHQYQYQEQYRNRPPSTPGGQGQNGSPGRNMAPNGLPTSPGPRYGPPF</sequence>
<dbReference type="Gene3D" id="3.30.1520.10">
    <property type="entry name" value="Phox-like domain"/>
    <property type="match status" value="1"/>
</dbReference>
<dbReference type="PANTHER" id="PTHR23176">
    <property type="entry name" value="RHO/RAC/CDC GTPASE-ACTIVATING PROTEIN"/>
    <property type="match status" value="1"/>
</dbReference>
<accession>A0A2X0MX28</accession>
<reference evidence="6" key="1">
    <citation type="submission" date="2016-10" db="EMBL/GenBank/DDBJ databases">
        <authorList>
            <person name="Jeantristanb JTB J.-T."/>
            <person name="Ricardo R."/>
        </authorList>
    </citation>
    <scope>NUCLEOTIDE SEQUENCE [LARGE SCALE GENOMIC DNA]</scope>
</reference>
<feature type="region of interest" description="Disordered" evidence="2">
    <location>
        <begin position="829"/>
        <end position="974"/>
    </location>
</feature>
<feature type="compositionally biased region" description="Polar residues" evidence="2">
    <location>
        <begin position="456"/>
        <end position="466"/>
    </location>
</feature>
<feature type="compositionally biased region" description="Polar residues" evidence="2">
    <location>
        <begin position="530"/>
        <end position="552"/>
    </location>
</feature>
<dbReference type="STRING" id="289078.A0A2X0MX28"/>
<evidence type="ECO:0000259" key="4">
    <source>
        <dbReference type="PROSITE" id="PS50238"/>
    </source>
</evidence>
<dbReference type="Gene3D" id="2.30.29.30">
    <property type="entry name" value="Pleckstrin-homology domain (PH domain)/Phosphotyrosine-binding domain (PTB)"/>
    <property type="match status" value="1"/>
</dbReference>
<feature type="compositionally biased region" description="Basic and acidic residues" evidence="2">
    <location>
        <begin position="101"/>
        <end position="112"/>
    </location>
</feature>
<evidence type="ECO:0000256" key="2">
    <source>
        <dbReference type="SAM" id="MobiDB-lite"/>
    </source>
</evidence>
<dbReference type="PROSITE" id="PS50238">
    <property type="entry name" value="RHOGAP"/>
    <property type="match status" value="1"/>
</dbReference>
<feature type="domain" description="Rho-GAP" evidence="4">
    <location>
        <begin position="1020"/>
        <end position="1246"/>
    </location>
</feature>
<dbReference type="Pfam" id="PF00169">
    <property type="entry name" value="PH"/>
    <property type="match status" value="1"/>
</dbReference>
<keyword evidence="6" id="KW-1185">Reference proteome</keyword>
<dbReference type="SUPFAM" id="SSF48350">
    <property type="entry name" value="GTPase activation domain, GAP"/>
    <property type="match status" value="1"/>
</dbReference>
<dbReference type="PROSITE" id="PS50003">
    <property type="entry name" value="PH_DOMAIN"/>
    <property type="match status" value="1"/>
</dbReference>
<dbReference type="GO" id="GO:0005096">
    <property type="term" value="F:GTPase activator activity"/>
    <property type="evidence" value="ECO:0007669"/>
    <property type="project" value="UniProtKB-KW"/>
</dbReference>
<feature type="compositionally biased region" description="Polar residues" evidence="2">
    <location>
        <begin position="513"/>
        <end position="524"/>
    </location>
</feature>
<dbReference type="Proteomes" id="UP000249723">
    <property type="component" value="Unassembled WGS sequence"/>
</dbReference>
<feature type="domain" description="PH" evidence="3">
    <location>
        <begin position="723"/>
        <end position="831"/>
    </location>
</feature>
<dbReference type="GO" id="GO:0035091">
    <property type="term" value="F:phosphatidylinositol binding"/>
    <property type="evidence" value="ECO:0007669"/>
    <property type="project" value="InterPro"/>
</dbReference>
<organism evidence="5 6">
    <name type="scientific">Microbotryum saponariae</name>
    <dbReference type="NCBI Taxonomy" id="289078"/>
    <lineage>
        <taxon>Eukaryota</taxon>
        <taxon>Fungi</taxon>
        <taxon>Dikarya</taxon>
        <taxon>Basidiomycota</taxon>
        <taxon>Pucciniomycotina</taxon>
        <taxon>Microbotryomycetes</taxon>
        <taxon>Microbotryales</taxon>
        <taxon>Microbotryaceae</taxon>
        <taxon>Microbotryum</taxon>
    </lineage>
</organism>
<feature type="compositionally biased region" description="Polar residues" evidence="2">
    <location>
        <begin position="113"/>
        <end position="127"/>
    </location>
</feature>
<dbReference type="OrthoDB" id="185175at2759"/>
<feature type="compositionally biased region" description="Basic and acidic residues" evidence="2">
    <location>
        <begin position="376"/>
        <end position="385"/>
    </location>
</feature>
<feature type="region of interest" description="Disordered" evidence="2">
    <location>
        <begin position="326"/>
        <end position="576"/>
    </location>
</feature>
<feature type="compositionally biased region" description="Low complexity" evidence="2">
    <location>
        <begin position="877"/>
        <end position="888"/>
    </location>
</feature>
<dbReference type="SUPFAM" id="SSF50729">
    <property type="entry name" value="PH domain-like"/>
    <property type="match status" value="1"/>
</dbReference>
<feature type="compositionally biased region" description="Pro residues" evidence="2">
    <location>
        <begin position="1349"/>
        <end position="1358"/>
    </location>
</feature>
<keyword evidence="1" id="KW-0343">GTPase activation</keyword>
<name>A0A2X0MX28_9BASI</name>
<dbReference type="GO" id="GO:0007165">
    <property type="term" value="P:signal transduction"/>
    <property type="evidence" value="ECO:0007669"/>
    <property type="project" value="InterPro"/>
</dbReference>
<feature type="compositionally biased region" description="Polar residues" evidence="2">
    <location>
        <begin position="86"/>
        <end position="100"/>
    </location>
</feature>
<dbReference type="SMART" id="SM00233">
    <property type="entry name" value="PH"/>
    <property type="match status" value="1"/>
</dbReference>
<dbReference type="Pfam" id="PF00620">
    <property type="entry name" value="RhoGAP"/>
    <property type="match status" value="1"/>
</dbReference>
<dbReference type="CDD" id="cd06093">
    <property type="entry name" value="PX_domain"/>
    <property type="match status" value="1"/>
</dbReference>
<feature type="region of interest" description="Disordered" evidence="2">
    <location>
        <begin position="79"/>
        <end position="205"/>
    </location>
</feature>
<evidence type="ECO:0000313" key="6">
    <source>
        <dbReference type="Proteomes" id="UP000249723"/>
    </source>
</evidence>
<dbReference type="InterPro" id="IPR036871">
    <property type="entry name" value="PX_dom_sf"/>
</dbReference>
<feature type="compositionally biased region" description="Basic and acidic residues" evidence="2">
    <location>
        <begin position="185"/>
        <end position="194"/>
    </location>
</feature>
<dbReference type="PANTHER" id="PTHR23176:SF129">
    <property type="entry name" value="RHO GTPASE ACTIVATING PROTEIN AT 16F, ISOFORM E-RELATED"/>
    <property type="match status" value="1"/>
</dbReference>
<dbReference type="InterPro" id="IPR001849">
    <property type="entry name" value="PH_domain"/>
</dbReference>
<dbReference type="InterPro" id="IPR050729">
    <property type="entry name" value="Rho-GAP"/>
</dbReference>
<evidence type="ECO:0000256" key="1">
    <source>
        <dbReference type="ARBA" id="ARBA00022468"/>
    </source>
</evidence>
<evidence type="ECO:0000313" key="5">
    <source>
        <dbReference type="EMBL" id="SCZ91420.1"/>
    </source>
</evidence>
<dbReference type="InterPro" id="IPR008936">
    <property type="entry name" value="Rho_GTPase_activation_prot"/>
</dbReference>
<feature type="compositionally biased region" description="Low complexity" evidence="2">
    <location>
        <begin position="1307"/>
        <end position="1319"/>
    </location>
</feature>
<proteinExistence type="predicted"/>
<feature type="compositionally biased region" description="Basic and acidic residues" evidence="2">
    <location>
        <begin position="938"/>
        <end position="949"/>
    </location>
</feature>
<feature type="region of interest" description="Disordered" evidence="2">
    <location>
        <begin position="1283"/>
        <end position="1358"/>
    </location>
</feature>
<feature type="compositionally biased region" description="Basic and acidic residues" evidence="2">
    <location>
        <begin position="402"/>
        <end position="412"/>
    </location>
</feature>
<protein>
    <submittedName>
        <fullName evidence="5">BZ3500_MvSof-1268-A1-R1_Chr1-2g01397 protein</fullName>
    </submittedName>
</protein>
<feature type="region of interest" description="Disordered" evidence="2">
    <location>
        <begin position="261"/>
        <end position="301"/>
    </location>
</feature>